<dbReference type="AlphaFoldDB" id="A0AAV5BXI3"/>
<protein>
    <submittedName>
        <fullName evidence="5">Uncharacterized protein</fullName>
    </submittedName>
</protein>
<evidence type="ECO:0000256" key="2">
    <source>
        <dbReference type="ARBA" id="ARBA00022525"/>
    </source>
</evidence>
<dbReference type="InterPro" id="IPR039271">
    <property type="entry name" value="Kiwellin-like"/>
</dbReference>
<keyword evidence="3 4" id="KW-0732">Signal</keyword>
<keyword evidence="6" id="KW-1185">Reference proteome</keyword>
<comment type="caution">
    <text evidence="5">The sequence shown here is derived from an EMBL/GenBank/DDBJ whole genome shotgun (WGS) entry which is preliminary data.</text>
</comment>
<dbReference type="Pfam" id="PF24300">
    <property type="entry name" value="KWL1"/>
    <property type="match status" value="1"/>
</dbReference>
<dbReference type="GO" id="GO:0005576">
    <property type="term" value="C:extracellular region"/>
    <property type="evidence" value="ECO:0007669"/>
    <property type="project" value="UniProtKB-SubCell"/>
</dbReference>
<reference evidence="5" key="1">
    <citation type="journal article" date="2018" name="DNA Res.">
        <title>Multiple hybrid de novo genome assembly of finger millet, an orphan allotetraploid crop.</title>
        <authorList>
            <person name="Hatakeyama M."/>
            <person name="Aluri S."/>
            <person name="Balachadran M.T."/>
            <person name="Sivarajan S.R."/>
            <person name="Patrignani A."/>
            <person name="Gruter S."/>
            <person name="Poveda L."/>
            <person name="Shimizu-Inatsugi R."/>
            <person name="Baeten J."/>
            <person name="Francoijs K.J."/>
            <person name="Nataraja K.N."/>
            <person name="Reddy Y.A.N."/>
            <person name="Phadnis S."/>
            <person name="Ravikumar R.L."/>
            <person name="Schlapbach R."/>
            <person name="Sreeman S.M."/>
            <person name="Shimizu K.K."/>
        </authorList>
    </citation>
    <scope>NUCLEOTIDE SEQUENCE</scope>
</reference>
<feature type="signal peptide" evidence="4">
    <location>
        <begin position="1"/>
        <end position="26"/>
    </location>
</feature>
<evidence type="ECO:0000313" key="6">
    <source>
        <dbReference type="Proteomes" id="UP001054889"/>
    </source>
</evidence>
<comment type="subcellular location">
    <subcellularLocation>
        <location evidence="1">Secreted</location>
    </subcellularLocation>
</comment>
<keyword evidence="2" id="KW-0964">Secreted</keyword>
<name>A0AAV5BXI3_ELECO</name>
<evidence type="ECO:0000313" key="5">
    <source>
        <dbReference type="EMBL" id="GJM91078.1"/>
    </source>
</evidence>
<sequence>MATIRALATMAIILMVALSTSHVAFCLRPNLGVCHASGYLPSKSGNCEKSNDPDCCVDGKQYPQLPLLAAGDLKTPRPC</sequence>
<dbReference type="Proteomes" id="UP001054889">
    <property type="component" value="Unassembled WGS sequence"/>
</dbReference>
<proteinExistence type="predicted"/>
<organism evidence="5 6">
    <name type="scientific">Eleusine coracana subsp. coracana</name>
    <dbReference type="NCBI Taxonomy" id="191504"/>
    <lineage>
        <taxon>Eukaryota</taxon>
        <taxon>Viridiplantae</taxon>
        <taxon>Streptophyta</taxon>
        <taxon>Embryophyta</taxon>
        <taxon>Tracheophyta</taxon>
        <taxon>Spermatophyta</taxon>
        <taxon>Magnoliopsida</taxon>
        <taxon>Liliopsida</taxon>
        <taxon>Poales</taxon>
        <taxon>Poaceae</taxon>
        <taxon>PACMAD clade</taxon>
        <taxon>Chloridoideae</taxon>
        <taxon>Cynodonteae</taxon>
        <taxon>Eleusininae</taxon>
        <taxon>Eleusine</taxon>
    </lineage>
</organism>
<evidence type="ECO:0000256" key="3">
    <source>
        <dbReference type="ARBA" id="ARBA00022729"/>
    </source>
</evidence>
<feature type="chain" id="PRO_5043786415" evidence="4">
    <location>
        <begin position="27"/>
        <end position="79"/>
    </location>
</feature>
<evidence type="ECO:0000256" key="4">
    <source>
        <dbReference type="SAM" id="SignalP"/>
    </source>
</evidence>
<evidence type="ECO:0000256" key="1">
    <source>
        <dbReference type="ARBA" id="ARBA00004613"/>
    </source>
</evidence>
<dbReference type="EMBL" id="BQKI01000003">
    <property type="protein sequence ID" value="GJM91078.1"/>
    <property type="molecule type" value="Genomic_DNA"/>
</dbReference>
<accession>A0AAV5BXI3</accession>
<reference evidence="5" key="2">
    <citation type="submission" date="2021-12" db="EMBL/GenBank/DDBJ databases">
        <title>Resequencing data analysis of finger millet.</title>
        <authorList>
            <person name="Hatakeyama M."/>
            <person name="Aluri S."/>
            <person name="Balachadran M.T."/>
            <person name="Sivarajan S.R."/>
            <person name="Poveda L."/>
            <person name="Shimizu-Inatsugi R."/>
            <person name="Schlapbach R."/>
            <person name="Sreeman S.M."/>
            <person name="Shimizu K.K."/>
        </authorList>
    </citation>
    <scope>NUCLEOTIDE SEQUENCE</scope>
</reference>
<gene>
    <name evidence="5" type="primary">ga07418</name>
    <name evidence="5" type="ORF">PR202_ga07418</name>
</gene>